<dbReference type="GO" id="GO:0003677">
    <property type="term" value="F:DNA binding"/>
    <property type="evidence" value="ECO:0007669"/>
    <property type="project" value="InterPro"/>
</dbReference>
<name>A0A3E0AVR4_9STAP</name>
<dbReference type="SUPFAM" id="SSF47413">
    <property type="entry name" value="lambda repressor-like DNA-binding domains"/>
    <property type="match status" value="1"/>
</dbReference>
<dbReference type="InterPro" id="IPR010982">
    <property type="entry name" value="Lambda_DNA-bd_dom_sf"/>
</dbReference>
<evidence type="ECO:0000259" key="1">
    <source>
        <dbReference type="PROSITE" id="PS50943"/>
    </source>
</evidence>
<dbReference type="EMBL" id="QUMW01000012">
    <property type="protein sequence ID" value="REG23791.1"/>
    <property type="molecule type" value="Genomic_DNA"/>
</dbReference>
<dbReference type="Gene3D" id="1.10.260.40">
    <property type="entry name" value="lambda repressor-like DNA-binding domains"/>
    <property type="match status" value="1"/>
</dbReference>
<dbReference type="Proteomes" id="UP000257076">
    <property type="component" value="Unassembled WGS sequence"/>
</dbReference>
<dbReference type="PROSITE" id="PS50943">
    <property type="entry name" value="HTH_CROC1"/>
    <property type="match status" value="1"/>
</dbReference>
<dbReference type="InterPro" id="IPR001387">
    <property type="entry name" value="Cro/C1-type_HTH"/>
</dbReference>
<comment type="caution">
    <text evidence="2">The sequence shown here is derived from an EMBL/GenBank/DDBJ whole genome shotgun (WGS) entry which is preliminary data.</text>
</comment>
<gene>
    <name evidence="2" type="ORF">DFR63_1538</name>
</gene>
<dbReference type="Pfam" id="PF01381">
    <property type="entry name" value="HTH_3"/>
    <property type="match status" value="1"/>
</dbReference>
<organism evidence="2 3">
    <name type="scientific">Jeotgalicoccus halotolerans</name>
    <dbReference type="NCBI Taxonomy" id="157227"/>
    <lineage>
        <taxon>Bacteria</taxon>
        <taxon>Bacillati</taxon>
        <taxon>Bacillota</taxon>
        <taxon>Bacilli</taxon>
        <taxon>Bacillales</taxon>
        <taxon>Staphylococcaceae</taxon>
        <taxon>Jeotgalicoccus</taxon>
    </lineage>
</organism>
<dbReference type="OrthoDB" id="9812960at2"/>
<sequence>MKVTHEMIRYTRHANGFNQIKMSNVIGLSQAYYSQLERGNYKVTEAVSKRFIDTFGFNEADLINMRNDIGRQSRYKLKR</sequence>
<dbReference type="AlphaFoldDB" id="A0A3E0AVR4"/>
<reference evidence="2 3" key="1">
    <citation type="submission" date="2018-08" db="EMBL/GenBank/DDBJ databases">
        <title>Genomic Encyclopedia of Type Strains, Phase IV (KMG-IV): sequencing the most valuable type-strain genomes for metagenomic binning, comparative biology and taxonomic classification.</title>
        <authorList>
            <person name="Goeker M."/>
        </authorList>
    </citation>
    <scope>NUCLEOTIDE SEQUENCE [LARGE SCALE GENOMIC DNA]</scope>
    <source>
        <strain evidence="2 3">DSM 17274</strain>
    </source>
</reference>
<dbReference type="RefSeq" id="WP_115885338.1">
    <property type="nucleotide sequence ID" value="NZ_CBCSHX010000006.1"/>
</dbReference>
<evidence type="ECO:0000313" key="3">
    <source>
        <dbReference type="Proteomes" id="UP000257076"/>
    </source>
</evidence>
<keyword evidence="3" id="KW-1185">Reference proteome</keyword>
<dbReference type="CDD" id="cd00093">
    <property type="entry name" value="HTH_XRE"/>
    <property type="match status" value="1"/>
</dbReference>
<evidence type="ECO:0000313" key="2">
    <source>
        <dbReference type="EMBL" id="REG23791.1"/>
    </source>
</evidence>
<accession>A0A3E0AVR4</accession>
<feature type="domain" description="HTH cro/C1-type" evidence="1">
    <location>
        <begin position="8"/>
        <end position="62"/>
    </location>
</feature>
<dbReference type="SMART" id="SM00530">
    <property type="entry name" value="HTH_XRE"/>
    <property type="match status" value="1"/>
</dbReference>
<proteinExistence type="predicted"/>
<protein>
    <submittedName>
        <fullName evidence="2">Helix-turn-helix protein</fullName>
    </submittedName>
</protein>